<evidence type="ECO:0000256" key="1">
    <source>
        <dbReference type="ARBA" id="ARBA00010652"/>
    </source>
</evidence>
<dbReference type="GO" id="GO:0052572">
    <property type="term" value="P:response to host immune response"/>
    <property type="evidence" value="ECO:0007669"/>
    <property type="project" value="TreeGrafter"/>
</dbReference>
<evidence type="ECO:0000259" key="3">
    <source>
        <dbReference type="Pfam" id="PF00823"/>
    </source>
</evidence>
<dbReference type="EMBL" id="NCXM01000069">
    <property type="protein sequence ID" value="OSC19117.1"/>
    <property type="molecule type" value="Genomic_DNA"/>
</dbReference>
<dbReference type="InterPro" id="IPR022171">
    <property type="entry name" value="PPE_C"/>
</dbReference>
<dbReference type="OrthoDB" id="4753201at2"/>
<evidence type="ECO:0008006" key="7">
    <source>
        <dbReference type="Google" id="ProtNLM"/>
    </source>
</evidence>
<dbReference type="PANTHER" id="PTHR46766:SF1">
    <property type="entry name" value="GLUTAMINE-RICH PROTEIN 2"/>
    <property type="match status" value="1"/>
</dbReference>
<name>A0A1X2KH14_9MYCO</name>
<organism evidence="5 6">
    <name type="scientific">Mycolicibacterium vulneris</name>
    <dbReference type="NCBI Taxonomy" id="547163"/>
    <lineage>
        <taxon>Bacteria</taxon>
        <taxon>Bacillati</taxon>
        <taxon>Actinomycetota</taxon>
        <taxon>Actinomycetes</taxon>
        <taxon>Mycobacteriales</taxon>
        <taxon>Mycobacteriaceae</taxon>
        <taxon>Mycolicibacterium</taxon>
    </lineage>
</organism>
<dbReference type="Pfam" id="PF12484">
    <property type="entry name" value="PPE-SVP"/>
    <property type="match status" value="1"/>
</dbReference>
<keyword evidence="6" id="KW-1185">Reference proteome</keyword>
<proteinExistence type="inferred from homology"/>
<comment type="caution">
    <text evidence="5">The sequence shown here is derived from an EMBL/GenBank/DDBJ whole genome shotgun (WGS) entry which is preliminary data.</text>
</comment>
<evidence type="ECO:0000256" key="2">
    <source>
        <dbReference type="SAM" id="MobiDB-lite"/>
    </source>
</evidence>
<dbReference type="SUPFAM" id="SSF140459">
    <property type="entry name" value="PE/PPE dimer-like"/>
    <property type="match status" value="1"/>
</dbReference>
<dbReference type="Proteomes" id="UP000242320">
    <property type="component" value="Unassembled WGS sequence"/>
</dbReference>
<reference evidence="5 6" key="1">
    <citation type="submission" date="2017-04" db="EMBL/GenBank/DDBJ databases">
        <title>The new phylogeny of genus Mycobacterium.</title>
        <authorList>
            <person name="Tortoli E."/>
            <person name="Trovato A."/>
            <person name="Cirillo D.M."/>
        </authorList>
    </citation>
    <scope>NUCLEOTIDE SEQUENCE [LARGE SCALE GENOMIC DNA]</scope>
    <source>
        <strain evidence="5 6">DSM 45247</strain>
    </source>
</reference>
<feature type="compositionally biased region" description="Low complexity" evidence="2">
    <location>
        <begin position="225"/>
        <end position="240"/>
    </location>
</feature>
<dbReference type="Gene3D" id="1.20.1260.20">
    <property type="entry name" value="PPE superfamily"/>
    <property type="match status" value="1"/>
</dbReference>
<dbReference type="AlphaFoldDB" id="A0A1X2KH14"/>
<comment type="similarity">
    <text evidence="1">Belongs to the mycobacterial PPE family.</text>
</comment>
<protein>
    <recommendedName>
        <fullName evidence="7">PPE family protein</fullName>
    </recommendedName>
</protein>
<gene>
    <name evidence="5" type="ORF">B8W69_29310</name>
</gene>
<accession>A0A1X2KH14</accession>
<feature type="domain" description="PPE family C-terminal" evidence="4">
    <location>
        <begin position="332"/>
        <end position="419"/>
    </location>
</feature>
<dbReference type="InterPro" id="IPR000030">
    <property type="entry name" value="PPE_dom"/>
</dbReference>
<evidence type="ECO:0000313" key="5">
    <source>
        <dbReference type="EMBL" id="OSC19117.1"/>
    </source>
</evidence>
<dbReference type="FunFam" id="1.20.1260.20:FF:000001">
    <property type="entry name" value="PPE family protein PPE41"/>
    <property type="match status" value="1"/>
</dbReference>
<dbReference type="InterPro" id="IPR038332">
    <property type="entry name" value="PPE_sf"/>
</dbReference>
<dbReference type="RefSeq" id="WP_085293134.1">
    <property type="nucleotide sequence ID" value="NZ_NCXM01000069.1"/>
</dbReference>
<dbReference type="PANTHER" id="PTHR46766">
    <property type="entry name" value="GLUTAMINE-RICH PROTEIN 2"/>
    <property type="match status" value="1"/>
</dbReference>
<feature type="region of interest" description="Disordered" evidence="2">
    <location>
        <begin position="225"/>
        <end position="244"/>
    </location>
</feature>
<feature type="domain" description="PPE" evidence="3">
    <location>
        <begin position="2"/>
        <end position="163"/>
    </location>
</feature>
<dbReference type="Pfam" id="PF00823">
    <property type="entry name" value="PPE"/>
    <property type="match status" value="1"/>
</dbReference>
<evidence type="ECO:0000313" key="6">
    <source>
        <dbReference type="Proteomes" id="UP000242320"/>
    </source>
</evidence>
<sequence>MDFGALPPEINSGRMYAGPGTGPIMAAAAAWDGLGVELGTAASGYTSVISELTHGPWVGPASASMLSAVTPYVSWLSELAGQAEETAGQARAAAAAFEAAFAMTVPPPVIAANRALLATLVATNFFGQNTPAIAATEAQYMEMWAQDAAAMYGYAGSSAAASVLSPFVSPPNTTTPDNESNQAAAVTQAAAEPAGNGAQTAANTTSQLATPQILSATAAPQATQQVSAAATAPTTSSGTTLQNLIPSPTNWWGLNSSNYSVMLKQTSSVAYLSTGLTNFGWSIAQQLTYGPGGETAGAGGAWFPTPQFATLGLGNLGGGPAAVSHISGAGISAASGQATQVGALSVPEQWATLTSATSPATVAEVEDAPVQAIGATGVQPGGAPGNALLRGMPPGASARRAGAGYVHKYGFRYSVLTRPPSAG</sequence>
<evidence type="ECO:0000259" key="4">
    <source>
        <dbReference type="Pfam" id="PF12484"/>
    </source>
</evidence>